<dbReference type="AlphaFoldDB" id="A0A1B4FZR0"/>
<protein>
    <submittedName>
        <fullName evidence="1">Uncharacterized protein</fullName>
    </submittedName>
</protein>
<dbReference type="EMBL" id="CP013389">
    <property type="protein sequence ID" value="AOJ09140.1"/>
    <property type="molecule type" value="Genomic_DNA"/>
</dbReference>
<name>A0A1B4FZR0_9BURK</name>
<evidence type="ECO:0000313" key="2">
    <source>
        <dbReference type="Proteomes" id="UP000067711"/>
    </source>
</evidence>
<organism evidence="1 2">
    <name type="scientific">Burkholderia mayonis</name>
    <dbReference type="NCBI Taxonomy" id="1385591"/>
    <lineage>
        <taxon>Bacteria</taxon>
        <taxon>Pseudomonadati</taxon>
        <taxon>Pseudomonadota</taxon>
        <taxon>Betaproteobacteria</taxon>
        <taxon>Burkholderiales</taxon>
        <taxon>Burkholderiaceae</taxon>
        <taxon>Burkholderia</taxon>
        <taxon>pseudomallei group</taxon>
    </lineage>
</organism>
<reference evidence="1 2" key="1">
    <citation type="submission" date="2015-12" db="EMBL/GenBank/DDBJ databases">
        <title>Diversity of Burkholderia near neighbor genomes.</title>
        <authorList>
            <person name="Sahl J."/>
            <person name="Wagner D."/>
            <person name="Keim P."/>
        </authorList>
    </citation>
    <scope>NUCLEOTIDE SEQUENCE [LARGE SCALE GENOMIC DNA]</scope>
    <source>
        <strain evidence="1 2">BDU8</strain>
    </source>
</reference>
<evidence type="ECO:0000313" key="1">
    <source>
        <dbReference type="EMBL" id="AOJ09140.1"/>
    </source>
</evidence>
<dbReference type="Proteomes" id="UP000067711">
    <property type="component" value="Chromosome 1"/>
</dbReference>
<gene>
    <name evidence="1" type="ORF">WS71_17330</name>
</gene>
<accession>A0A1B4FZR0</accession>
<proteinExistence type="predicted"/>
<sequence>MRFFQVALGIASDRHDIIIRSCLGFASRNANHTFQLLHGSESYCVCAIPLRVVGIEIGAFQRTVRWRPAEFDSLSFATGLELELCW</sequence>